<dbReference type="RefSeq" id="WP_116235686.1">
    <property type="nucleotide sequence ID" value="NZ_QRDP01000004.1"/>
</dbReference>
<dbReference type="GO" id="GO:0004671">
    <property type="term" value="F:protein C-terminal S-isoprenylcysteine carboxyl O-methyltransferase activity"/>
    <property type="evidence" value="ECO:0007669"/>
    <property type="project" value="InterPro"/>
</dbReference>
<dbReference type="AlphaFoldDB" id="A0A3D9FEK0"/>
<feature type="transmembrane region" description="Helical" evidence="6">
    <location>
        <begin position="130"/>
        <end position="152"/>
    </location>
</feature>
<evidence type="ECO:0000256" key="5">
    <source>
        <dbReference type="SAM" id="MobiDB-lite"/>
    </source>
</evidence>
<dbReference type="GO" id="GO:0016020">
    <property type="term" value="C:membrane"/>
    <property type="evidence" value="ECO:0007669"/>
    <property type="project" value="UniProtKB-SubCell"/>
</dbReference>
<feature type="transmembrane region" description="Helical" evidence="6">
    <location>
        <begin position="229"/>
        <end position="250"/>
    </location>
</feature>
<evidence type="ECO:0000256" key="3">
    <source>
        <dbReference type="ARBA" id="ARBA00022989"/>
    </source>
</evidence>
<feature type="transmembrane region" description="Helical" evidence="6">
    <location>
        <begin position="52"/>
        <end position="71"/>
    </location>
</feature>
<evidence type="ECO:0000256" key="4">
    <source>
        <dbReference type="ARBA" id="ARBA00023136"/>
    </source>
</evidence>
<keyword evidence="8" id="KW-1185">Reference proteome</keyword>
<evidence type="ECO:0000313" key="7">
    <source>
        <dbReference type="EMBL" id="RED16265.1"/>
    </source>
</evidence>
<organism evidence="7 8">
    <name type="scientific">Parasphingopyxis lamellibrachiae</name>
    <dbReference type="NCBI Taxonomy" id="680125"/>
    <lineage>
        <taxon>Bacteria</taxon>
        <taxon>Pseudomonadati</taxon>
        <taxon>Pseudomonadota</taxon>
        <taxon>Alphaproteobacteria</taxon>
        <taxon>Sphingomonadales</taxon>
        <taxon>Sphingomonadaceae</taxon>
        <taxon>Parasphingopyxis</taxon>
    </lineage>
</organism>
<gene>
    <name evidence="7" type="ORF">DFR46_1284</name>
</gene>
<dbReference type="InterPro" id="IPR007269">
    <property type="entry name" value="ICMT_MeTrfase"/>
</dbReference>
<protein>
    <submittedName>
        <fullName evidence="7">Protein-S-isoprenylcysteine O-methyltransferase Ste14</fullName>
    </submittedName>
</protein>
<evidence type="ECO:0000256" key="6">
    <source>
        <dbReference type="SAM" id="Phobius"/>
    </source>
</evidence>
<feature type="transmembrane region" description="Helical" evidence="6">
    <location>
        <begin position="190"/>
        <end position="209"/>
    </location>
</feature>
<dbReference type="OrthoDB" id="7388137at2"/>
<keyword evidence="7" id="KW-0808">Transferase</keyword>
<comment type="subcellular location">
    <subcellularLocation>
        <location evidence="1">Membrane</location>
        <topology evidence="1">Multi-pass membrane protein</topology>
    </subcellularLocation>
</comment>
<sequence>MNVHRDIAPSAGAAHADPRPPSAVSSGVGFAGLFGLLTAIVVGRMTGANGPVSSMLAVIACGLPMVLWTVFVDRAWKNESTGLDWSRSLKSHDETREISIAKLAGLWATWAIIAAIYCIARYYWDGQYLFAMRMLAWSAPVLFFVSIPYIFWIDRRLREPKDGAYMLGAWLMGERAGIDREKLVGHFRSWAVKGFFTAFMISIVPGNWFEVLSWTNAQITSDPVAMSRFLIGFLFLVDVAFATVGYVLTLRPLDAHIRSANPYAQGWVAALICYPPFILMSPGGPLDYSQNTADWSYWLQGAPAVMLGIYGGVLVLLTAIYSWATVAFGIRFSNLTHRGILTHGPYRWTRHPAYVSKNLFWWLATLPFIVTSGNPVDMIRNTVILGLVSGVYYWRAKTEERHLMADSAYRDYFDWMERNAPVPRLFAWATGRQSKPGEMVPTG</sequence>
<dbReference type="EMBL" id="QRDP01000004">
    <property type="protein sequence ID" value="RED16265.1"/>
    <property type="molecule type" value="Genomic_DNA"/>
</dbReference>
<evidence type="ECO:0000313" key="8">
    <source>
        <dbReference type="Proteomes" id="UP000256310"/>
    </source>
</evidence>
<keyword evidence="4 6" id="KW-0472">Membrane</keyword>
<feature type="region of interest" description="Disordered" evidence="5">
    <location>
        <begin position="1"/>
        <end position="21"/>
    </location>
</feature>
<proteinExistence type="predicted"/>
<keyword evidence="7" id="KW-0489">Methyltransferase</keyword>
<feature type="transmembrane region" description="Helical" evidence="6">
    <location>
        <begin position="104"/>
        <end position="124"/>
    </location>
</feature>
<evidence type="ECO:0000256" key="2">
    <source>
        <dbReference type="ARBA" id="ARBA00022692"/>
    </source>
</evidence>
<feature type="transmembrane region" description="Helical" evidence="6">
    <location>
        <begin position="262"/>
        <end position="284"/>
    </location>
</feature>
<accession>A0A3D9FEK0</accession>
<name>A0A3D9FEK0_9SPHN</name>
<keyword evidence="2 6" id="KW-0812">Transmembrane</keyword>
<reference evidence="7 8" key="1">
    <citation type="submission" date="2018-07" db="EMBL/GenBank/DDBJ databases">
        <title>Genomic Encyclopedia of Type Strains, Phase IV (KMG-IV): sequencing the most valuable type-strain genomes for metagenomic binning, comparative biology and taxonomic classification.</title>
        <authorList>
            <person name="Goeker M."/>
        </authorList>
    </citation>
    <scope>NUCLEOTIDE SEQUENCE [LARGE SCALE GENOMIC DNA]</scope>
    <source>
        <strain evidence="7 8">DSM 26725</strain>
    </source>
</reference>
<comment type="caution">
    <text evidence="7">The sequence shown here is derived from an EMBL/GenBank/DDBJ whole genome shotgun (WGS) entry which is preliminary data.</text>
</comment>
<dbReference type="Proteomes" id="UP000256310">
    <property type="component" value="Unassembled WGS sequence"/>
</dbReference>
<dbReference type="Gene3D" id="1.20.120.1630">
    <property type="match status" value="1"/>
</dbReference>
<dbReference type="GO" id="GO:0032259">
    <property type="term" value="P:methylation"/>
    <property type="evidence" value="ECO:0007669"/>
    <property type="project" value="UniProtKB-KW"/>
</dbReference>
<feature type="transmembrane region" description="Helical" evidence="6">
    <location>
        <begin position="304"/>
        <end position="332"/>
    </location>
</feature>
<feature type="transmembrane region" description="Helical" evidence="6">
    <location>
        <begin position="28"/>
        <end position="46"/>
    </location>
</feature>
<keyword evidence="3 6" id="KW-1133">Transmembrane helix</keyword>
<dbReference type="Pfam" id="PF04140">
    <property type="entry name" value="ICMT"/>
    <property type="match status" value="1"/>
</dbReference>
<evidence type="ECO:0000256" key="1">
    <source>
        <dbReference type="ARBA" id="ARBA00004141"/>
    </source>
</evidence>